<name>A0A6I3M321_9MICO</name>
<evidence type="ECO:0000256" key="1">
    <source>
        <dbReference type="ARBA" id="ARBA00022491"/>
    </source>
</evidence>
<dbReference type="GO" id="GO:0003677">
    <property type="term" value="F:DNA binding"/>
    <property type="evidence" value="ECO:0007669"/>
    <property type="project" value="UniProtKB-UniRule"/>
</dbReference>
<dbReference type="InterPro" id="IPR009057">
    <property type="entry name" value="Homeodomain-like_sf"/>
</dbReference>
<dbReference type="EMBL" id="WMLB01000017">
    <property type="protein sequence ID" value="MTH67829.1"/>
    <property type="molecule type" value="Genomic_DNA"/>
</dbReference>
<comment type="caution">
    <text evidence="7">The sequence shown here is derived from an EMBL/GenBank/DDBJ whole genome shotgun (WGS) entry which is preliminary data.</text>
</comment>
<dbReference type="PANTHER" id="PTHR47506:SF6">
    <property type="entry name" value="HTH-TYPE TRANSCRIPTIONAL REPRESSOR NEMR"/>
    <property type="match status" value="1"/>
</dbReference>
<dbReference type="RefSeq" id="WP_155050928.1">
    <property type="nucleotide sequence ID" value="NZ_BAAAIB010000001.1"/>
</dbReference>
<dbReference type="SUPFAM" id="SSF48498">
    <property type="entry name" value="Tetracyclin repressor-like, C-terminal domain"/>
    <property type="match status" value="1"/>
</dbReference>
<keyword evidence="8" id="KW-1185">Reference proteome</keyword>
<dbReference type="PANTHER" id="PTHR47506">
    <property type="entry name" value="TRANSCRIPTIONAL REGULATORY PROTEIN"/>
    <property type="match status" value="1"/>
</dbReference>
<gene>
    <name evidence="7" type="ORF">GJ743_05520</name>
</gene>
<evidence type="ECO:0000256" key="3">
    <source>
        <dbReference type="ARBA" id="ARBA00023125"/>
    </source>
</evidence>
<dbReference type="InterPro" id="IPR039538">
    <property type="entry name" value="BetI_C"/>
</dbReference>
<dbReference type="Gene3D" id="1.10.357.10">
    <property type="entry name" value="Tetracycline Repressor, domain 2"/>
    <property type="match status" value="1"/>
</dbReference>
<dbReference type="SUPFAM" id="SSF46689">
    <property type="entry name" value="Homeodomain-like"/>
    <property type="match status" value="1"/>
</dbReference>
<dbReference type="InterPro" id="IPR001647">
    <property type="entry name" value="HTH_TetR"/>
</dbReference>
<keyword evidence="2" id="KW-0805">Transcription regulation</keyword>
<protein>
    <submittedName>
        <fullName evidence="7">TetR family transcriptional regulator</fullName>
    </submittedName>
</protein>
<keyword evidence="1" id="KW-0678">Repressor</keyword>
<proteinExistence type="predicted"/>
<dbReference type="PROSITE" id="PS50977">
    <property type="entry name" value="HTH_TETR_2"/>
    <property type="match status" value="1"/>
</dbReference>
<dbReference type="AlphaFoldDB" id="A0A6I3M321"/>
<dbReference type="Pfam" id="PF13977">
    <property type="entry name" value="TetR_C_6"/>
    <property type="match status" value="1"/>
</dbReference>
<evidence type="ECO:0000313" key="8">
    <source>
        <dbReference type="Proteomes" id="UP000433071"/>
    </source>
</evidence>
<sequence length="205" mass="22398">MARRGAYAKGVAKREEILTAALEVIAREGYGRASVRELAEAVGLSQAGLLHYFGTKEELFAAVLRKRDETDLQRVEERMGEVSTFEGFRQTIDRNADVPGLIQLYVRLSAEATDPAHPAHAFFAERTRTFRDIVAVDIRRMQAEGTVRADVDAERAAMLILAAADGLQVQWLMDPTVDMATHVSALLRLLEPAGSPAAPSPPAEA</sequence>
<keyword evidence="4" id="KW-0804">Transcription</keyword>
<feature type="domain" description="HTH tetR-type" evidence="6">
    <location>
        <begin position="11"/>
        <end position="71"/>
    </location>
</feature>
<feature type="DNA-binding region" description="H-T-H motif" evidence="5">
    <location>
        <begin position="34"/>
        <end position="53"/>
    </location>
</feature>
<evidence type="ECO:0000259" key="6">
    <source>
        <dbReference type="PROSITE" id="PS50977"/>
    </source>
</evidence>
<accession>A0A6I3M321</accession>
<evidence type="ECO:0000256" key="5">
    <source>
        <dbReference type="PROSITE-ProRule" id="PRU00335"/>
    </source>
</evidence>
<dbReference type="OrthoDB" id="7505659at2"/>
<organism evidence="7 8">
    <name type="scientific">Agromyces bracchium</name>
    <dbReference type="NCBI Taxonomy" id="88376"/>
    <lineage>
        <taxon>Bacteria</taxon>
        <taxon>Bacillati</taxon>
        <taxon>Actinomycetota</taxon>
        <taxon>Actinomycetes</taxon>
        <taxon>Micrococcales</taxon>
        <taxon>Microbacteriaceae</taxon>
        <taxon>Agromyces</taxon>
    </lineage>
</organism>
<evidence type="ECO:0000256" key="2">
    <source>
        <dbReference type="ARBA" id="ARBA00023015"/>
    </source>
</evidence>
<reference evidence="7 8" key="1">
    <citation type="submission" date="2019-11" db="EMBL/GenBank/DDBJ databases">
        <title>Agromyces kandeliae sp. nov., isolated from mangrove soil.</title>
        <authorList>
            <person name="Wang R."/>
        </authorList>
    </citation>
    <scope>NUCLEOTIDE SEQUENCE [LARGE SCALE GENOMIC DNA]</scope>
    <source>
        <strain evidence="7 8">JCM 11433</strain>
    </source>
</reference>
<dbReference type="PRINTS" id="PR00455">
    <property type="entry name" value="HTHTETR"/>
</dbReference>
<evidence type="ECO:0000256" key="4">
    <source>
        <dbReference type="ARBA" id="ARBA00023163"/>
    </source>
</evidence>
<evidence type="ECO:0000313" key="7">
    <source>
        <dbReference type="EMBL" id="MTH67829.1"/>
    </source>
</evidence>
<dbReference type="Proteomes" id="UP000433071">
    <property type="component" value="Unassembled WGS sequence"/>
</dbReference>
<keyword evidence="3 5" id="KW-0238">DNA-binding</keyword>
<dbReference type="Gene3D" id="1.10.10.60">
    <property type="entry name" value="Homeodomain-like"/>
    <property type="match status" value="1"/>
</dbReference>
<dbReference type="Pfam" id="PF00440">
    <property type="entry name" value="TetR_N"/>
    <property type="match status" value="1"/>
</dbReference>
<dbReference type="InterPro" id="IPR036271">
    <property type="entry name" value="Tet_transcr_reg_TetR-rel_C_sf"/>
</dbReference>